<dbReference type="EMBL" id="DTPI01000031">
    <property type="protein sequence ID" value="HGE66542.1"/>
    <property type="molecule type" value="Genomic_DNA"/>
</dbReference>
<proteinExistence type="predicted"/>
<keyword evidence="1" id="KW-0175">Coiled coil</keyword>
<feature type="coiled-coil region" evidence="1">
    <location>
        <begin position="1"/>
        <end position="68"/>
    </location>
</feature>
<evidence type="ECO:0000256" key="1">
    <source>
        <dbReference type="SAM" id="Coils"/>
    </source>
</evidence>
<dbReference type="AlphaFoldDB" id="A0A7C3YFR7"/>
<organism evidence="2">
    <name type="scientific">Geoglobus ahangari</name>
    <dbReference type="NCBI Taxonomy" id="113653"/>
    <lineage>
        <taxon>Archaea</taxon>
        <taxon>Methanobacteriati</taxon>
        <taxon>Methanobacteriota</taxon>
        <taxon>Archaeoglobi</taxon>
        <taxon>Archaeoglobales</taxon>
        <taxon>Archaeoglobaceae</taxon>
        <taxon>Geoglobus</taxon>
    </lineage>
</organism>
<sequence>MSERDLIIERLESKLAEKEKEIRELRKVASMSVDEIKEAVLSEIKAELDRIKAKVIELNKTVESLMDEVLFIKSEVIKKEKPREIREIGTEEDKEDKKKEEVSYGKLIICD</sequence>
<comment type="caution">
    <text evidence="2">The sequence shown here is derived from an EMBL/GenBank/DDBJ whole genome shotgun (WGS) entry which is preliminary data.</text>
</comment>
<evidence type="ECO:0000313" key="3">
    <source>
        <dbReference type="EMBL" id="HGU59512.1"/>
    </source>
</evidence>
<evidence type="ECO:0000313" key="2">
    <source>
        <dbReference type="EMBL" id="HGE66542.1"/>
    </source>
</evidence>
<protein>
    <submittedName>
        <fullName evidence="2">Uncharacterized protein</fullName>
    </submittedName>
</protein>
<dbReference type="EMBL" id="DTAK01000038">
    <property type="protein sequence ID" value="HGU59512.1"/>
    <property type="molecule type" value="Genomic_DNA"/>
</dbReference>
<accession>A0A7C3YFR7</accession>
<name>A0A7C3YFR7_9EURY</name>
<gene>
    <name evidence="3" type="ORF">ENT89_04975</name>
    <name evidence="2" type="ORF">ENX77_05435</name>
</gene>
<reference evidence="2" key="1">
    <citation type="journal article" date="2020" name="mSystems">
        <title>Genome- and Community-Level Interaction Insights into Carbon Utilization and Element Cycling Functions of Hydrothermarchaeota in Hydrothermal Sediment.</title>
        <authorList>
            <person name="Zhou Z."/>
            <person name="Liu Y."/>
            <person name="Xu W."/>
            <person name="Pan J."/>
            <person name="Luo Z.H."/>
            <person name="Li M."/>
        </authorList>
    </citation>
    <scope>NUCLEOTIDE SEQUENCE [LARGE SCALE GENOMIC DNA]</scope>
    <source>
        <strain evidence="3">SpSt-62</strain>
        <strain evidence="2">SpSt-97</strain>
    </source>
</reference>